<comment type="caution">
    <text evidence="4">The sequence shown here is derived from an EMBL/GenBank/DDBJ whole genome shotgun (WGS) entry which is preliminary data.</text>
</comment>
<dbReference type="InterPro" id="IPR027558">
    <property type="entry name" value="Pre_pil_HX9DG_C"/>
</dbReference>
<dbReference type="PANTHER" id="PTHR30093:SF2">
    <property type="entry name" value="TYPE II SECRETION SYSTEM PROTEIN H"/>
    <property type="match status" value="1"/>
</dbReference>
<keyword evidence="2" id="KW-0472">Membrane</keyword>
<evidence type="ECO:0000313" key="4">
    <source>
        <dbReference type="EMBL" id="EKJ99733.1"/>
    </source>
</evidence>
<dbReference type="InterPro" id="IPR045584">
    <property type="entry name" value="Pilin-like"/>
</dbReference>
<reference evidence="4 5" key="1">
    <citation type="journal article" date="2013" name="Mar. Genomics">
        <title>Expression of sulfatases in Rhodopirellula baltica and the diversity of sulfatases in the genus Rhodopirellula.</title>
        <authorList>
            <person name="Wegner C.E."/>
            <person name="Richter-Heitmann T."/>
            <person name="Klindworth A."/>
            <person name="Klockow C."/>
            <person name="Richter M."/>
            <person name="Achstetter T."/>
            <person name="Glockner F.O."/>
            <person name="Harder J."/>
        </authorList>
    </citation>
    <scope>NUCLEOTIDE SEQUENCE [LARGE SCALE GENOMIC DNA]</scope>
    <source>
        <strain evidence="4 5">SH28</strain>
    </source>
</reference>
<dbReference type="SUPFAM" id="SSF54523">
    <property type="entry name" value="Pili subunits"/>
    <property type="match status" value="1"/>
</dbReference>
<dbReference type="AlphaFoldDB" id="K5DAC3"/>
<dbReference type="EMBL" id="AMCW01000137">
    <property type="protein sequence ID" value="EKJ99733.1"/>
    <property type="molecule type" value="Genomic_DNA"/>
</dbReference>
<feature type="region of interest" description="Disordered" evidence="1">
    <location>
        <begin position="317"/>
        <end position="344"/>
    </location>
</feature>
<accession>K5DAC3</accession>
<dbReference type="PATRIC" id="fig|993517.3.peg.5233"/>
<dbReference type="PANTHER" id="PTHR30093">
    <property type="entry name" value="GENERAL SECRETION PATHWAY PROTEIN G"/>
    <property type="match status" value="1"/>
</dbReference>
<keyword evidence="2" id="KW-1133">Transmembrane helix</keyword>
<keyword evidence="2" id="KW-0812">Transmembrane</keyword>
<proteinExistence type="predicted"/>
<feature type="transmembrane region" description="Helical" evidence="2">
    <location>
        <begin position="12"/>
        <end position="30"/>
    </location>
</feature>
<gene>
    <name evidence="4" type="ORF">RBSH_04817</name>
</gene>
<organism evidence="4 5">
    <name type="scientific">Rhodopirellula baltica SH28</name>
    <dbReference type="NCBI Taxonomy" id="993517"/>
    <lineage>
        <taxon>Bacteria</taxon>
        <taxon>Pseudomonadati</taxon>
        <taxon>Planctomycetota</taxon>
        <taxon>Planctomycetia</taxon>
        <taxon>Pirellulales</taxon>
        <taxon>Pirellulaceae</taxon>
        <taxon>Rhodopirellula</taxon>
    </lineage>
</organism>
<feature type="domain" description="DUF1559" evidence="3">
    <location>
        <begin position="33"/>
        <end position="315"/>
    </location>
</feature>
<dbReference type="InterPro" id="IPR011453">
    <property type="entry name" value="DUF1559"/>
</dbReference>
<dbReference type="NCBIfam" id="TIGR04294">
    <property type="entry name" value="pre_pil_HX9DG"/>
    <property type="match status" value="1"/>
</dbReference>
<sequence>MGTKLHIRFVDVITFGVALMVGLVLLAGVVPRMRQNARRSTCEMNLKQVGLALHNYHSAYRAMPMGCGGTSSGSADEPTLGNANRLSPLVGLTPFFEQQPLWEKIANPLRANGEVFPAMGPVPWFDPKVYTPWNERPEVLVCPADPTAKDFPTVASYTINYGDAVMNVGASPLEEMPPYGRTPGALRGMFGYQMVFRFRDVLDGLSNTLLMSEARIGGVRVAKEVSGLIERPAVCLDAHEDDQTKYWPEGRGACWADGSLLSMGVQTILPPNSRSATSEKGELEGVMSASSLHGEGAHVLMADGAVRFASSSIDVGDQESPSVAEGHLDKGKTLPPGSKSPYGVWGAMGTRAARDRFDSNELSEPVRTFTEEELAEFAKFELETWHAAKGTGKIQARQVDLTDKGVLVLMSEQGGIRRLALSRFSSQDAYRAVQTHRQRKLEEAKLLVEQLSTQLELLEDKQFETFVREWVVLGDGQQGDDPAAIAMTAGMIGSQRGALITVYDQLLGVTSTATPEVLGKLPEALATGKGLTRGFQWAFLAGHWKLVFDARANQRGGRQPVQFMRAMEAARDPFGAR</sequence>
<name>K5DAC3_RHOBT</name>
<dbReference type="Pfam" id="PF07596">
    <property type="entry name" value="SBP_bac_10"/>
    <property type="match status" value="1"/>
</dbReference>
<evidence type="ECO:0000313" key="5">
    <source>
        <dbReference type="Proteomes" id="UP000007993"/>
    </source>
</evidence>
<protein>
    <submittedName>
        <fullName evidence="4">Protein containing DUF1559</fullName>
    </submittedName>
</protein>
<evidence type="ECO:0000256" key="2">
    <source>
        <dbReference type="SAM" id="Phobius"/>
    </source>
</evidence>
<dbReference type="Proteomes" id="UP000007993">
    <property type="component" value="Unassembled WGS sequence"/>
</dbReference>
<evidence type="ECO:0000256" key="1">
    <source>
        <dbReference type="SAM" id="MobiDB-lite"/>
    </source>
</evidence>
<evidence type="ECO:0000259" key="3">
    <source>
        <dbReference type="Pfam" id="PF07596"/>
    </source>
</evidence>